<evidence type="ECO:0000313" key="3">
    <source>
        <dbReference type="Proteomes" id="UP000424752"/>
    </source>
</evidence>
<name>A0A6I6ESX5_9GAMM</name>
<proteinExistence type="predicted"/>
<accession>A0A6I6ESX5</accession>
<evidence type="ECO:0000259" key="1">
    <source>
        <dbReference type="Pfam" id="PF16967"/>
    </source>
</evidence>
<sequence length="763" mass="84793">MGKMDMNRCVHNLYFYKKWFIVFFAVFSTNSHARIKISYAVPAGFAAAEMDIDARYLGTFNGMILPDFISVSRDNGKLTFDEKRYQENNIEEKDILAMQAVFKKLDYLACKEGCDITLEGYRVSLDKLRRTISIRDINSDYVVPATNFGLVHNQSIDLRASSDSYRAMNINGNAWLGLPAQTFGYLSWYASHTERKNQSYRSEGISSWYMQKNFTSSYLRAGKQNSIDYLSGSVSTVLSPSFDQFITVGSQAHLQTKSHKGSLVLYSTAEGNYEIYRGGRMILKRPAVLGRNEIGFADLPGGYYSLEVYLVDRDGRIIKKEIREVNNVTFGRGGNAWSLTAGREMRTRRTMLQASWSRDVRWFYVNASAISGEHGKWAAEVNITRPSPIGNIQVDPSIGILTGEKKSGGYASLSASSNELGSVTINRYQNNDVSYFYRGSSSTSFSYSYLFKGTLLSYTYQRFSNSEQQQAEVRWNYRPNGLWANFSVGVQKGGYHQSAGNYAVYLNTSWTLNNSQASFRAARSGQQTQLSGDYRNTFEDQYGETTAGTTVSRIDDETSVALYASRAGTRGDVSVNLGHNPFSTNADFNYRGMLAANSQGVALGRYSYSGSAMLLKTPEIPGTHYGFSVEGAPVAGGRRYAVPLQSYADVSFARVTTNSKDMDMNVEVPANIVRAHPGQVYNAEATVELSLLYNGFMKDMQGKPVAGVITQTGDTVYPNGLFSIVSKTLLSKVTVDGKSGVYRCDLTRPVGNDYSCDPLEIND</sequence>
<dbReference type="EMBL" id="CP046509">
    <property type="protein sequence ID" value="QGU89366.1"/>
    <property type="molecule type" value="Genomic_DNA"/>
</dbReference>
<dbReference type="InterPro" id="IPR032636">
    <property type="entry name" value="Pilus_assem_E-set-like_dom"/>
</dbReference>
<dbReference type="Proteomes" id="UP000424752">
    <property type="component" value="Chromosome"/>
</dbReference>
<dbReference type="Pfam" id="PF16967">
    <property type="entry name" value="TcfC"/>
    <property type="match status" value="1"/>
</dbReference>
<organism evidence="2 3">
    <name type="scientific">Erwinia sorbitola</name>
    <dbReference type="NCBI Taxonomy" id="2681984"/>
    <lineage>
        <taxon>Bacteria</taxon>
        <taxon>Pseudomonadati</taxon>
        <taxon>Pseudomonadota</taxon>
        <taxon>Gammaproteobacteria</taxon>
        <taxon>Enterobacterales</taxon>
        <taxon>Erwiniaceae</taxon>
        <taxon>Erwinia</taxon>
    </lineage>
</organism>
<evidence type="ECO:0000313" key="2">
    <source>
        <dbReference type="EMBL" id="QGU89366.1"/>
    </source>
</evidence>
<gene>
    <name evidence="2" type="ORF">GN242_20080</name>
</gene>
<dbReference type="AlphaFoldDB" id="A0A6I6ESX5"/>
<reference evidence="2 3" key="1">
    <citation type="submission" date="2019-12" db="EMBL/GenBank/DDBJ databases">
        <title>Erwinia sp. nov., isolated from droppings of birds in the Qinghai-Tiebt plateau of China.</title>
        <authorList>
            <person name="Ge Y."/>
        </authorList>
    </citation>
    <scope>NUCLEOTIDE SEQUENCE [LARGE SCALE GENOMIC DNA]</scope>
    <source>
        <strain evidence="2 3">J780</strain>
    </source>
</reference>
<protein>
    <submittedName>
        <fullName evidence="2">Fimbrial protein</fullName>
    </submittedName>
</protein>
<feature type="domain" description="Pilus assembly protein E-set like" evidence="1">
    <location>
        <begin position="264"/>
        <end position="327"/>
    </location>
</feature>
<dbReference type="KEGG" id="erwi:GN242_20080"/>